<dbReference type="AlphaFoldDB" id="A0A2K1KJH1"/>
<evidence type="ECO:0000256" key="1">
    <source>
        <dbReference type="SAM" id="Phobius"/>
    </source>
</evidence>
<dbReference type="EMBL" id="ABEU02000005">
    <property type="protein sequence ID" value="PNR53928.1"/>
    <property type="molecule type" value="Genomic_DNA"/>
</dbReference>
<keyword evidence="1" id="KW-1133">Transmembrane helix</keyword>
<dbReference type="EnsemblPlants" id="Pp3c5_12960V3.1">
    <property type="protein sequence ID" value="PAC:32955406.CDS.1"/>
    <property type="gene ID" value="Pp3c5_12960"/>
</dbReference>
<evidence type="ECO:0000313" key="3">
    <source>
        <dbReference type="EnsemblPlants" id="PAC:32955406.CDS.1"/>
    </source>
</evidence>
<keyword evidence="1" id="KW-0472">Membrane</keyword>
<dbReference type="Gramene" id="Pp3c5_12960V3.1">
    <property type="protein sequence ID" value="PAC:32955406.CDS.1"/>
    <property type="gene ID" value="Pp3c5_12960"/>
</dbReference>
<dbReference type="Gramene" id="Pp3c5_12960V3.2">
    <property type="protein sequence ID" value="PAC:32955407.CDS.1"/>
    <property type="gene ID" value="Pp3c5_12960"/>
</dbReference>
<accession>A0A2K1KJH1</accession>
<dbReference type="InParanoid" id="A0A2K1KJH1"/>
<reference evidence="2 4" key="2">
    <citation type="journal article" date="2018" name="Plant J.">
        <title>The Physcomitrella patens chromosome-scale assembly reveals moss genome structure and evolution.</title>
        <authorList>
            <person name="Lang D."/>
            <person name="Ullrich K.K."/>
            <person name="Murat F."/>
            <person name="Fuchs J."/>
            <person name="Jenkins J."/>
            <person name="Haas F.B."/>
            <person name="Piednoel M."/>
            <person name="Gundlach H."/>
            <person name="Van Bel M."/>
            <person name="Meyberg R."/>
            <person name="Vives C."/>
            <person name="Morata J."/>
            <person name="Symeonidi A."/>
            <person name="Hiss M."/>
            <person name="Muchero W."/>
            <person name="Kamisugi Y."/>
            <person name="Saleh O."/>
            <person name="Blanc G."/>
            <person name="Decker E.L."/>
            <person name="van Gessel N."/>
            <person name="Grimwood J."/>
            <person name="Hayes R.D."/>
            <person name="Graham S.W."/>
            <person name="Gunter L.E."/>
            <person name="McDaniel S.F."/>
            <person name="Hoernstein S.N.W."/>
            <person name="Larsson A."/>
            <person name="Li F.W."/>
            <person name="Perroud P.F."/>
            <person name="Phillips J."/>
            <person name="Ranjan P."/>
            <person name="Rokshar D.S."/>
            <person name="Rothfels C.J."/>
            <person name="Schneider L."/>
            <person name="Shu S."/>
            <person name="Stevenson D.W."/>
            <person name="Thummler F."/>
            <person name="Tillich M."/>
            <person name="Villarreal Aguilar J.C."/>
            <person name="Widiez T."/>
            <person name="Wong G.K."/>
            <person name="Wymore A."/>
            <person name="Zhang Y."/>
            <person name="Zimmer A.D."/>
            <person name="Quatrano R.S."/>
            <person name="Mayer K.F.X."/>
            <person name="Goodstein D."/>
            <person name="Casacuberta J.M."/>
            <person name="Vandepoele K."/>
            <person name="Reski R."/>
            <person name="Cuming A.C."/>
            <person name="Tuskan G.A."/>
            <person name="Maumus F."/>
            <person name="Salse J."/>
            <person name="Schmutz J."/>
            <person name="Rensing S.A."/>
        </authorList>
    </citation>
    <scope>NUCLEOTIDE SEQUENCE [LARGE SCALE GENOMIC DNA]</scope>
    <source>
        <strain evidence="3 4">cv. Gransden 2004</strain>
    </source>
</reference>
<protein>
    <submittedName>
        <fullName evidence="2 3">Uncharacterized protein</fullName>
    </submittedName>
</protein>
<name>A0A2K1KJH1_PHYPA</name>
<sequence length="52" mass="5646">MEFVCLSIFVTPAITSSSIVFIVWTALEKLQMSPNFVGSTRACSILAFTESA</sequence>
<feature type="transmembrane region" description="Helical" evidence="1">
    <location>
        <begin position="6"/>
        <end position="27"/>
    </location>
</feature>
<reference evidence="3" key="3">
    <citation type="submission" date="2020-12" db="UniProtKB">
        <authorList>
            <consortium name="EnsemblPlants"/>
        </authorList>
    </citation>
    <scope>IDENTIFICATION</scope>
</reference>
<proteinExistence type="predicted"/>
<dbReference type="PaxDb" id="3218-PP1S440_15V6.1"/>
<keyword evidence="4" id="KW-1185">Reference proteome</keyword>
<gene>
    <name evidence="2" type="ORF">PHYPA_007603</name>
</gene>
<evidence type="ECO:0000313" key="4">
    <source>
        <dbReference type="Proteomes" id="UP000006727"/>
    </source>
</evidence>
<dbReference type="EnsemblPlants" id="Pp3c5_12960V3.2">
    <property type="protein sequence ID" value="PAC:32955407.CDS.1"/>
    <property type="gene ID" value="Pp3c5_12960"/>
</dbReference>
<reference evidence="2 4" key="1">
    <citation type="journal article" date="2008" name="Science">
        <title>The Physcomitrella genome reveals evolutionary insights into the conquest of land by plants.</title>
        <authorList>
            <person name="Rensing S."/>
            <person name="Lang D."/>
            <person name="Zimmer A."/>
            <person name="Terry A."/>
            <person name="Salamov A."/>
            <person name="Shapiro H."/>
            <person name="Nishiyama T."/>
            <person name="Perroud P.-F."/>
            <person name="Lindquist E."/>
            <person name="Kamisugi Y."/>
            <person name="Tanahashi T."/>
            <person name="Sakakibara K."/>
            <person name="Fujita T."/>
            <person name="Oishi K."/>
            <person name="Shin-I T."/>
            <person name="Kuroki Y."/>
            <person name="Toyoda A."/>
            <person name="Suzuki Y."/>
            <person name="Hashimoto A."/>
            <person name="Yamaguchi K."/>
            <person name="Sugano A."/>
            <person name="Kohara Y."/>
            <person name="Fujiyama A."/>
            <person name="Anterola A."/>
            <person name="Aoki S."/>
            <person name="Ashton N."/>
            <person name="Barbazuk W.B."/>
            <person name="Barker E."/>
            <person name="Bennetzen J."/>
            <person name="Bezanilla M."/>
            <person name="Blankenship R."/>
            <person name="Cho S.H."/>
            <person name="Dutcher S."/>
            <person name="Estelle M."/>
            <person name="Fawcett J.A."/>
            <person name="Gundlach H."/>
            <person name="Hanada K."/>
            <person name="Heyl A."/>
            <person name="Hicks K.A."/>
            <person name="Hugh J."/>
            <person name="Lohr M."/>
            <person name="Mayer K."/>
            <person name="Melkozernov A."/>
            <person name="Murata T."/>
            <person name="Nelson D."/>
            <person name="Pils B."/>
            <person name="Prigge M."/>
            <person name="Reiss B."/>
            <person name="Renner T."/>
            <person name="Rombauts S."/>
            <person name="Rushton P."/>
            <person name="Sanderfoot A."/>
            <person name="Schween G."/>
            <person name="Shiu S.-H."/>
            <person name="Stueber K."/>
            <person name="Theodoulou F.L."/>
            <person name="Tu H."/>
            <person name="Van de Peer Y."/>
            <person name="Verrier P.J."/>
            <person name="Waters E."/>
            <person name="Wood A."/>
            <person name="Yang L."/>
            <person name="Cove D."/>
            <person name="Cuming A."/>
            <person name="Hasebe M."/>
            <person name="Lucas S."/>
            <person name="Mishler D.B."/>
            <person name="Reski R."/>
            <person name="Grigoriev I."/>
            <person name="Quatrano R.S."/>
            <person name="Boore J.L."/>
        </authorList>
    </citation>
    <scope>NUCLEOTIDE SEQUENCE [LARGE SCALE GENOMIC DNA]</scope>
    <source>
        <strain evidence="3 4">cv. Gransden 2004</strain>
    </source>
</reference>
<dbReference type="Proteomes" id="UP000006727">
    <property type="component" value="Chromosome 5"/>
</dbReference>
<keyword evidence="1" id="KW-0812">Transmembrane</keyword>
<organism evidence="2">
    <name type="scientific">Physcomitrium patens</name>
    <name type="common">Spreading-leaved earth moss</name>
    <name type="synonym">Physcomitrella patens</name>
    <dbReference type="NCBI Taxonomy" id="3218"/>
    <lineage>
        <taxon>Eukaryota</taxon>
        <taxon>Viridiplantae</taxon>
        <taxon>Streptophyta</taxon>
        <taxon>Embryophyta</taxon>
        <taxon>Bryophyta</taxon>
        <taxon>Bryophytina</taxon>
        <taxon>Bryopsida</taxon>
        <taxon>Funariidae</taxon>
        <taxon>Funariales</taxon>
        <taxon>Funariaceae</taxon>
        <taxon>Physcomitrium</taxon>
    </lineage>
</organism>
<evidence type="ECO:0000313" key="2">
    <source>
        <dbReference type="EMBL" id="PNR53928.1"/>
    </source>
</evidence>